<dbReference type="Proteomes" id="UP001055879">
    <property type="component" value="Linkage Group LG07"/>
</dbReference>
<proteinExistence type="predicted"/>
<keyword evidence="2" id="KW-1185">Reference proteome</keyword>
<organism evidence="1 2">
    <name type="scientific">Arctium lappa</name>
    <name type="common">Greater burdock</name>
    <name type="synonym">Lappa major</name>
    <dbReference type="NCBI Taxonomy" id="4217"/>
    <lineage>
        <taxon>Eukaryota</taxon>
        <taxon>Viridiplantae</taxon>
        <taxon>Streptophyta</taxon>
        <taxon>Embryophyta</taxon>
        <taxon>Tracheophyta</taxon>
        <taxon>Spermatophyta</taxon>
        <taxon>Magnoliopsida</taxon>
        <taxon>eudicotyledons</taxon>
        <taxon>Gunneridae</taxon>
        <taxon>Pentapetalae</taxon>
        <taxon>asterids</taxon>
        <taxon>campanulids</taxon>
        <taxon>Asterales</taxon>
        <taxon>Asteraceae</taxon>
        <taxon>Carduoideae</taxon>
        <taxon>Cardueae</taxon>
        <taxon>Arctiinae</taxon>
        <taxon>Arctium</taxon>
    </lineage>
</organism>
<dbReference type="EMBL" id="CM042053">
    <property type="protein sequence ID" value="KAI3714992.1"/>
    <property type="molecule type" value="Genomic_DNA"/>
</dbReference>
<sequence length="306" mass="34287">MRVSVETSKAMRFLNVIEPPGFDLGFSPMKDVQTQKAVGADASGSGVTKDKGKGKLIDDNQAPKEAGFNRGVTQGRNPEAVTNTIASDSCGHLLDKTDIKPVIAPKKEEQDSINDSPGMTNNDPPVENITLARPSRRNAKPGDHLKSPYVVRIVDFNVSAEDKRAHEWVLSIFGGKVDTVFHTNDCVHIFRTGMDTLAATNMNISPSVINGWASILNYEERFKNRDSIRQYFFSTEMMMHAGGEKTQYDSCLEEAERCRPNLMKMKDIDLKNATTKEIDHFTSLDLDIKAQILRQDRESRFERLEF</sequence>
<comment type="caution">
    <text evidence="1">The sequence shown here is derived from an EMBL/GenBank/DDBJ whole genome shotgun (WGS) entry which is preliminary data.</text>
</comment>
<protein>
    <submittedName>
        <fullName evidence="1">Uncharacterized protein</fullName>
    </submittedName>
</protein>
<evidence type="ECO:0000313" key="1">
    <source>
        <dbReference type="EMBL" id="KAI3714992.1"/>
    </source>
</evidence>
<evidence type="ECO:0000313" key="2">
    <source>
        <dbReference type="Proteomes" id="UP001055879"/>
    </source>
</evidence>
<reference evidence="1 2" key="2">
    <citation type="journal article" date="2022" name="Mol. Ecol. Resour.">
        <title>The genomes of chicory, endive, great burdock and yacon provide insights into Asteraceae paleo-polyploidization history and plant inulin production.</title>
        <authorList>
            <person name="Fan W."/>
            <person name="Wang S."/>
            <person name="Wang H."/>
            <person name="Wang A."/>
            <person name="Jiang F."/>
            <person name="Liu H."/>
            <person name="Zhao H."/>
            <person name="Xu D."/>
            <person name="Zhang Y."/>
        </authorList>
    </citation>
    <scope>NUCLEOTIDE SEQUENCE [LARGE SCALE GENOMIC DNA]</scope>
    <source>
        <strain evidence="2">cv. Niubang</strain>
    </source>
</reference>
<name>A0ACB9AXW5_ARCLA</name>
<accession>A0ACB9AXW5</accession>
<reference evidence="2" key="1">
    <citation type="journal article" date="2022" name="Mol. Ecol. Resour.">
        <title>The genomes of chicory, endive, great burdock and yacon provide insights into Asteraceae palaeo-polyploidization history and plant inulin production.</title>
        <authorList>
            <person name="Fan W."/>
            <person name="Wang S."/>
            <person name="Wang H."/>
            <person name="Wang A."/>
            <person name="Jiang F."/>
            <person name="Liu H."/>
            <person name="Zhao H."/>
            <person name="Xu D."/>
            <person name="Zhang Y."/>
        </authorList>
    </citation>
    <scope>NUCLEOTIDE SEQUENCE [LARGE SCALE GENOMIC DNA]</scope>
    <source>
        <strain evidence="2">cv. Niubang</strain>
    </source>
</reference>
<gene>
    <name evidence="1" type="ORF">L6452_21955</name>
</gene>